<dbReference type="PATRIC" id="fig|1144672.3.peg.3275"/>
<sequence>MYFHHLFEIETDIFKGVAPRPDAINELIGGDEFAVWLRERLILQQISCKDIYAEDHGWDFVLNVVGRSYLIVCSCEFEDEELSTEWHSVQIAQIKGEIIEADPILDLLRKLLIDASELKVLADESISRR</sequence>
<comment type="caution">
    <text evidence="1">The sequence shown here is derived from an EMBL/GenBank/DDBJ whole genome shotgun (WGS) entry which is preliminary data.</text>
</comment>
<evidence type="ECO:0000313" key="1">
    <source>
        <dbReference type="EMBL" id="ENV07544.1"/>
    </source>
</evidence>
<dbReference type="HOGENOM" id="CLU_1944056_0_0_6"/>
<protein>
    <submittedName>
        <fullName evidence="1">Uncharacterized protein</fullName>
    </submittedName>
</protein>
<evidence type="ECO:0000313" key="2">
    <source>
        <dbReference type="Proteomes" id="UP000013209"/>
    </source>
</evidence>
<dbReference type="Proteomes" id="UP000013209">
    <property type="component" value="Unassembled WGS sequence"/>
</dbReference>
<reference evidence="1 2" key="1">
    <citation type="submission" date="2013-02" db="EMBL/GenBank/DDBJ databases">
        <title>The Genome Sequence of Acinetobacter sp. CIP 56.2.</title>
        <authorList>
            <consortium name="The Broad Institute Genome Sequencing Platform"/>
            <consortium name="The Broad Institute Genome Sequencing Center for Infectious Disease"/>
            <person name="Cerqueira G."/>
            <person name="Feldgarden M."/>
            <person name="Courvalin P."/>
            <person name="Perichon B."/>
            <person name="Grillot-Courvalin C."/>
            <person name="Clermont D."/>
            <person name="Rocha E."/>
            <person name="Yoon E.-J."/>
            <person name="Nemec A."/>
            <person name="Walker B."/>
            <person name="Young S.K."/>
            <person name="Zeng Q."/>
            <person name="Gargeya S."/>
            <person name="Fitzgerald M."/>
            <person name="Haas B."/>
            <person name="Abouelleil A."/>
            <person name="Alvarado L."/>
            <person name="Arachchi H.M."/>
            <person name="Berlin A.M."/>
            <person name="Chapman S.B."/>
            <person name="Dewar J."/>
            <person name="Goldberg J."/>
            <person name="Griggs A."/>
            <person name="Gujja S."/>
            <person name="Hansen M."/>
            <person name="Howarth C."/>
            <person name="Imamovic A."/>
            <person name="Larimer J."/>
            <person name="McCowan C."/>
            <person name="Murphy C."/>
            <person name="Neiman D."/>
            <person name="Pearson M."/>
            <person name="Priest M."/>
            <person name="Roberts A."/>
            <person name="Saif S."/>
            <person name="Shea T."/>
            <person name="Sisk P."/>
            <person name="Sykes S."/>
            <person name="Wortman J."/>
            <person name="Nusbaum C."/>
            <person name="Birren B."/>
        </authorList>
    </citation>
    <scope>NUCLEOTIDE SEQUENCE [LARGE SCALE GENOMIC DNA]</scope>
    <source>
        <strain evidence="1 2">CIP 56.2</strain>
    </source>
</reference>
<accession>N8XEM8</accession>
<proteinExistence type="predicted"/>
<dbReference type="EMBL" id="APPH01000020">
    <property type="protein sequence ID" value="ENV07544.1"/>
    <property type="molecule type" value="Genomic_DNA"/>
</dbReference>
<organism evidence="1 2">
    <name type="scientific">Acinetobacter higginsii</name>
    <dbReference type="NCBI Taxonomy" id="70347"/>
    <lineage>
        <taxon>Bacteria</taxon>
        <taxon>Pseudomonadati</taxon>
        <taxon>Pseudomonadota</taxon>
        <taxon>Gammaproteobacteria</taxon>
        <taxon>Moraxellales</taxon>
        <taxon>Moraxellaceae</taxon>
        <taxon>Acinetobacter</taxon>
    </lineage>
</organism>
<dbReference type="AlphaFoldDB" id="N8XEM8"/>
<name>N8XEM8_9GAMM</name>
<dbReference type="RefSeq" id="WP_004807279.1">
    <property type="nucleotide sequence ID" value="NZ_KB849440.1"/>
</dbReference>
<gene>
    <name evidence="1" type="ORF">F966_03401</name>
</gene>